<evidence type="ECO:0000259" key="8">
    <source>
        <dbReference type="Pfam" id="PF00892"/>
    </source>
</evidence>
<evidence type="ECO:0000256" key="1">
    <source>
        <dbReference type="ARBA" id="ARBA00004651"/>
    </source>
</evidence>
<proteinExistence type="inferred from homology"/>
<comment type="similarity">
    <text evidence="2">Belongs to the EamA transporter family.</text>
</comment>
<evidence type="ECO:0000256" key="2">
    <source>
        <dbReference type="ARBA" id="ARBA00007362"/>
    </source>
</evidence>
<dbReference type="Proteomes" id="UP000198312">
    <property type="component" value="Chromosome"/>
</dbReference>
<evidence type="ECO:0000256" key="6">
    <source>
        <dbReference type="ARBA" id="ARBA00023136"/>
    </source>
</evidence>
<evidence type="ECO:0000256" key="7">
    <source>
        <dbReference type="SAM" id="Phobius"/>
    </source>
</evidence>
<dbReference type="GO" id="GO:0005886">
    <property type="term" value="C:plasma membrane"/>
    <property type="evidence" value="ECO:0007669"/>
    <property type="project" value="UniProtKB-SubCell"/>
</dbReference>
<evidence type="ECO:0000313" key="9">
    <source>
        <dbReference type="EMBL" id="ASK63970.1"/>
    </source>
</evidence>
<keyword evidence="10" id="KW-1185">Reference proteome</keyword>
<evidence type="ECO:0000313" key="10">
    <source>
        <dbReference type="Proteomes" id="UP000198312"/>
    </source>
</evidence>
<accession>A0A220U787</accession>
<feature type="transmembrane region" description="Helical" evidence="7">
    <location>
        <begin position="84"/>
        <end position="101"/>
    </location>
</feature>
<gene>
    <name evidence="9" type="ORF">CFK37_18310</name>
</gene>
<dbReference type="Pfam" id="PF00892">
    <property type="entry name" value="EamA"/>
    <property type="match status" value="1"/>
</dbReference>
<dbReference type="KEGG" id="vil:CFK37_18310"/>
<keyword evidence="4 7" id="KW-0812">Transmembrane</keyword>
<dbReference type="InterPro" id="IPR000620">
    <property type="entry name" value="EamA_dom"/>
</dbReference>
<dbReference type="AlphaFoldDB" id="A0A220U787"/>
<reference evidence="9 10" key="1">
    <citation type="submission" date="2017-07" db="EMBL/GenBank/DDBJ databases">
        <title>Virgibacillus sp. LM2416.</title>
        <authorList>
            <person name="Tak E.J."/>
            <person name="Bae J.-W."/>
        </authorList>
    </citation>
    <scope>NUCLEOTIDE SEQUENCE [LARGE SCALE GENOMIC DNA]</scope>
    <source>
        <strain evidence="9 10">LM2416</strain>
    </source>
</reference>
<dbReference type="InterPro" id="IPR050638">
    <property type="entry name" value="AA-Vitamin_Transporters"/>
</dbReference>
<evidence type="ECO:0000256" key="5">
    <source>
        <dbReference type="ARBA" id="ARBA00022989"/>
    </source>
</evidence>
<dbReference type="EMBL" id="CP022315">
    <property type="protein sequence ID" value="ASK63970.1"/>
    <property type="molecule type" value="Genomic_DNA"/>
</dbReference>
<dbReference type="PANTHER" id="PTHR32322">
    <property type="entry name" value="INNER MEMBRANE TRANSPORTER"/>
    <property type="match status" value="1"/>
</dbReference>
<feature type="transmembrane region" description="Helical" evidence="7">
    <location>
        <begin position="59"/>
        <end position="78"/>
    </location>
</feature>
<evidence type="ECO:0000256" key="3">
    <source>
        <dbReference type="ARBA" id="ARBA00022475"/>
    </source>
</evidence>
<feature type="domain" description="EamA" evidence="8">
    <location>
        <begin position="15"/>
        <end position="101"/>
    </location>
</feature>
<organism evidence="9 10">
    <name type="scientific">Virgibacillus phasianinus</name>
    <dbReference type="NCBI Taxonomy" id="2017483"/>
    <lineage>
        <taxon>Bacteria</taxon>
        <taxon>Bacillati</taxon>
        <taxon>Bacillota</taxon>
        <taxon>Bacilli</taxon>
        <taxon>Bacillales</taxon>
        <taxon>Bacillaceae</taxon>
        <taxon>Virgibacillus</taxon>
    </lineage>
</organism>
<sequence length="105" mass="11994">MDSYSFTFPAIFFETGQWQPSDLFTWSMILSFLYLGIISTAIAFFAWNQGLKLTPSHRAGLFFFLQPIVGSLFGWLFLDKHLTVSFFIGSIFIVIGVYLSMREGV</sequence>
<keyword evidence="5 7" id="KW-1133">Transmembrane helix</keyword>
<dbReference type="SUPFAM" id="SSF103481">
    <property type="entry name" value="Multidrug resistance efflux transporter EmrE"/>
    <property type="match status" value="1"/>
</dbReference>
<dbReference type="RefSeq" id="WP_089063228.1">
    <property type="nucleotide sequence ID" value="NZ_CP022315.1"/>
</dbReference>
<comment type="subcellular location">
    <subcellularLocation>
        <location evidence="1">Cell membrane</location>
        <topology evidence="1">Multi-pass membrane protein</topology>
    </subcellularLocation>
</comment>
<evidence type="ECO:0000256" key="4">
    <source>
        <dbReference type="ARBA" id="ARBA00022692"/>
    </source>
</evidence>
<dbReference type="OrthoDB" id="34284at2"/>
<dbReference type="Gene3D" id="1.10.3730.20">
    <property type="match status" value="1"/>
</dbReference>
<name>A0A220U787_9BACI</name>
<feature type="transmembrane region" description="Helical" evidence="7">
    <location>
        <begin position="23"/>
        <end position="47"/>
    </location>
</feature>
<keyword evidence="3" id="KW-1003">Cell membrane</keyword>
<keyword evidence="6 7" id="KW-0472">Membrane</keyword>
<protein>
    <recommendedName>
        <fullName evidence="8">EamA domain-containing protein</fullName>
    </recommendedName>
</protein>
<dbReference type="PANTHER" id="PTHR32322:SF18">
    <property type="entry name" value="S-ADENOSYLMETHIONINE_S-ADENOSYLHOMOCYSTEINE TRANSPORTER"/>
    <property type="match status" value="1"/>
</dbReference>
<dbReference type="InterPro" id="IPR037185">
    <property type="entry name" value="EmrE-like"/>
</dbReference>